<dbReference type="Pfam" id="PF08924">
    <property type="entry name" value="Rv2525c_GlyHyd-like"/>
    <property type="match status" value="1"/>
</dbReference>
<name>A0ABV8HR70_9ACTN</name>
<feature type="domain" description="Rv2525c-like glycoside hydrolase-like" evidence="1">
    <location>
        <begin position="18"/>
        <end position="167"/>
    </location>
</feature>
<dbReference type="RefSeq" id="WP_386432791.1">
    <property type="nucleotide sequence ID" value="NZ_JBHSBB010000014.1"/>
</dbReference>
<dbReference type="InterPro" id="IPR015020">
    <property type="entry name" value="Rv2525c-like_Glyco_Hydro-like"/>
</dbReference>
<keyword evidence="3" id="KW-1185">Reference proteome</keyword>
<dbReference type="Gene3D" id="3.20.20.80">
    <property type="entry name" value="Glycosidases"/>
    <property type="match status" value="1"/>
</dbReference>
<keyword evidence="2" id="KW-0378">Hydrolase</keyword>
<evidence type="ECO:0000259" key="1">
    <source>
        <dbReference type="Pfam" id="PF08924"/>
    </source>
</evidence>
<reference evidence="3" key="1">
    <citation type="journal article" date="2019" name="Int. J. Syst. Evol. Microbiol.">
        <title>The Global Catalogue of Microorganisms (GCM) 10K type strain sequencing project: providing services to taxonomists for standard genome sequencing and annotation.</title>
        <authorList>
            <consortium name="The Broad Institute Genomics Platform"/>
            <consortium name="The Broad Institute Genome Sequencing Center for Infectious Disease"/>
            <person name="Wu L."/>
            <person name="Ma J."/>
        </authorList>
    </citation>
    <scope>NUCLEOTIDE SEQUENCE [LARGE SCALE GENOMIC DNA]</scope>
    <source>
        <strain evidence="3">CGMCC 4.7237</strain>
    </source>
</reference>
<evidence type="ECO:0000313" key="3">
    <source>
        <dbReference type="Proteomes" id="UP001595765"/>
    </source>
</evidence>
<accession>A0ABV8HR70</accession>
<dbReference type="GO" id="GO:0016787">
    <property type="term" value="F:hydrolase activity"/>
    <property type="evidence" value="ECO:0007669"/>
    <property type="project" value="UniProtKB-KW"/>
</dbReference>
<sequence>MTTILGVDYAWSHPGGAALAAAGKKFAARYLSGDTSKNLTRAEADDLAAHGVASVVVWESTADRAGQGYAAGAADAERAVLQAQAAGKPDSRPIYFAVDYDADSAIVAPYFRGVASVIGLARTGVYGGYRTVKYMLDYQIATWAWQTTAWSGGRWDPRAHIRQGGTVTIHGVSCDLNTATTTDYGQWTPAHTPTVQEDDMPLSKADVELFLSTEMDDPTKPGSATVTVRGALWAAYGQANAANAAAQKNAAQVGALQAVVTQLLAAVKSGSTLTPAQATAAAETGAKAALAELGAALTS</sequence>
<dbReference type="EMBL" id="JBHSBB010000014">
    <property type="protein sequence ID" value="MFC4034530.1"/>
    <property type="molecule type" value="Genomic_DNA"/>
</dbReference>
<proteinExistence type="predicted"/>
<protein>
    <submittedName>
        <fullName evidence="2">Glycoside hydrolase domain-containing protein</fullName>
    </submittedName>
</protein>
<dbReference type="Proteomes" id="UP001595765">
    <property type="component" value="Unassembled WGS sequence"/>
</dbReference>
<dbReference type="SUPFAM" id="SSF51445">
    <property type="entry name" value="(Trans)glycosidases"/>
    <property type="match status" value="1"/>
</dbReference>
<organism evidence="2 3">
    <name type="scientific">Streptomyces polygonati</name>
    <dbReference type="NCBI Taxonomy" id="1617087"/>
    <lineage>
        <taxon>Bacteria</taxon>
        <taxon>Bacillati</taxon>
        <taxon>Actinomycetota</taxon>
        <taxon>Actinomycetes</taxon>
        <taxon>Kitasatosporales</taxon>
        <taxon>Streptomycetaceae</taxon>
        <taxon>Streptomyces</taxon>
    </lineage>
</organism>
<gene>
    <name evidence="2" type="ORF">ACFO3J_24080</name>
</gene>
<evidence type="ECO:0000313" key="2">
    <source>
        <dbReference type="EMBL" id="MFC4034530.1"/>
    </source>
</evidence>
<dbReference type="InterPro" id="IPR017853">
    <property type="entry name" value="GH"/>
</dbReference>
<comment type="caution">
    <text evidence="2">The sequence shown here is derived from an EMBL/GenBank/DDBJ whole genome shotgun (WGS) entry which is preliminary data.</text>
</comment>